<dbReference type="GO" id="GO:0006508">
    <property type="term" value="P:proteolysis"/>
    <property type="evidence" value="ECO:0007669"/>
    <property type="project" value="UniProtKB-KW"/>
</dbReference>
<keyword evidence="3" id="KW-0645">Protease</keyword>
<evidence type="ECO:0000256" key="7">
    <source>
        <dbReference type="PIRSR" id="PIRSR001123-1"/>
    </source>
</evidence>
<dbReference type="OrthoDB" id="9772053at2"/>
<comment type="similarity">
    <text evidence="1 6">Belongs to the peptidase M42 family.</text>
</comment>
<dbReference type="RefSeq" id="WP_132016080.1">
    <property type="nucleotide sequence ID" value="NZ_SLUN01000030.1"/>
</dbReference>
<proteinExistence type="inferred from homology"/>
<dbReference type="Pfam" id="PF05343">
    <property type="entry name" value="Peptidase_M42"/>
    <property type="match status" value="1"/>
</dbReference>
<keyword evidence="10" id="KW-1185">Reference proteome</keyword>
<dbReference type="PIRSF" id="PIRSF001123">
    <property type="entry name" value="PepA_GA"/>
    <property type="match status" value="1"/>
</dbReference>
<dbReference type="InterPro" id="IPR008007">
    <property type="entry name" value="Peptidase_M42"/>
</dbReference>
<feature type="binding site" evidence="8">
    <location>
        <position position="328"/>
    </location>
    <ligand>
        <name>Zn(2+)</name>
        <dbReference type="ChEBI" id="CHEBI:29105"/>
        <label>2</label>
    </ligand>
</feature>
<protein>
    <submittedName>
        <fullName evidence="9">Putative aminopeptidase FrvX</fullName>
    </submittedName>
</protein>
<evidence type="ECO:0000256" key="3">
    <source>
        <dbReference type="ARBA" id="ARBA00022670"/>
    </source>
</evidence>
<dbReference type="Gene3D" id="3.40.630.10">
    <property type="entry name" value="Zn peptidases"/>
    <property type="match status" value="1"/>
</dbReference>
<keyword evidence="2 9" id="KW-0031">Aminopeptidase</keyword>
<dbReference type="InterPro" id="IPR051464">
    <property type="entry name" value="Peptidase_M42_aminopept"/>
</dbReference>
<dbReference type="PANTHER" id="PTHR32481:SF0">
    <property type="entry name" value="AMINOPEPTIDASE YPDE-RELATED"/>
    <property type="match status" value="1"/>
</dbReference>
<organism evidence="9 10">
    <name type="scientific">Hydrogenispora ethanolica</name>
    <dbReference type="NCBI Taxonomy" id="1082276"/>
    <lineage>
        <taxon>Bacteria</taxon>
        <taxon>Bacillati</taxon>
        <taxon>Bacillota</taxon>
        <taxon>Hydrogenispora</taxon>
    </lineage>
</organism>
<feature type="binding site" evidence="8">
    <location>
        <position position="234"/>
    </location>
    <ligand>
        <name>Zn(2+)</name>
        <dbReference type="ChEBI" id="CHEBI:29105"/>
        <label>1</label>
    </ligand>
</feature>
<comment type="cofactor">
    <cofactor evidence="8">
        <name>a divalent metal cation</name>
        <dbReference type="ChEBI" id="CHEBI:60240"/>
    </cofactor>
    <text evidence="8">Binds 2 divalent metal cations per subunit.</text>
</comment>
<name>A0A4V6NGS3_HYDET</name>
<evidence type="ECO:0000256" key="6">
    <source>
        <dbReference type="PIRNR" id="PIRNR001123"/>
    </source>
</evidence>
<evidence type="ECO:0000313" key="10">
    <source>
        <dbReference type="Proteomes" id="UP000295008"/>
    </source>
</evidence>
<evidence type="ECO:0000313" key="9">
    <source>
        <dbReference type="EMBL" id="TCL61957.1"/>
    </source>
</evidence>
<feature type="binding site" evidence="8">
    <location>
        <position position="179"/>
    </location>
    <ligand>
        <name>Zn(2+)</name>
        <dbReference type="ChEBI" id="CHEBI:29105"/>
        <label>1</label>
    </ligand>
</feature>
<dbReference type="SUPFAM" id="SSF53187">
    <property type="entry name" value="Zn-dependent exopeptidases"/>
    <property type="match status" value="1"/>
</dbReference>
<feature type="active site" description="Proton acceptor" evidence="7">
    <location>
        <position position="211"/>
    </location>
</feature>
<evidence type="ECO:0000256" key="8">
    <source>
        <dbReference type="PIRSR" id="PIRSR001123-2"/>
    </source>
</evidence>
<dbReference type="InterPro" id="IPR023367">
    <property type="entry name" value="Peptidase_M42_dom2"/>
</dbReference>
<dbReference type="PANTHER" id="PTHR32481">
    <property type="entry name" value="AMINOPEPTIDASE"/>
    <property type="match status" value="1"/>
</dbReference>
<dbReference type="EMBL" id="SLUN01000030">
    <property type="protein sequence ID" value="TCL61957.1"/>
    <property type="molecule type" value="Genomic_DNA"/>
</dbReference>
<dbReference type="GO" id="GO:0046872">
    <property type="term" value="F:metal ion binding"/>
    <property type="evidence" value="ECO:0007669"/>
    <property type="project" value="UniProtKB-UniRule"/>
</dbReference>
<dbReference type="AlphaFoldDB" id="A0A4V6NGS3"/>
<feature type="binding site" evidence="8">
    <location>
        <position position="212"/>
    </location>
    <ligand>
        <name>Zn(2+)</name>
        <dbReference type="ChEBI" id="CHEBI:29105"/>
        <label>2</label>
    </ligand>
</feature>
<dbReference type="CDD" id="cd05656">
    <property type="entry name" value="M42_Frv"/>
    <property type="match status" value="1"/>
</dbReference>
<keyword evidence="4 8" id="KW-0479">Metal-binding</keyword>
<feature type="binding site" evidence="8">
    <location>
        <position position="179"/>
    </location>
    <ligand>
        <name>Zn(2+)</name>
        <dbReference type="ChEBI" id="CHEBI:29105"/>
        <label>2</label>
    </ligand>
</feature>
<dbReference type="SUPFAM" id="SSF101821">
    <property type="entry name" value="Aminopeptidase/glucanase lid domain"/>
    <property type="match status" value="1"/>
</dbReference>
<evidence type="ECO:0000256" key="5">
    <source>
        <dbReference type="ARBA" id="ARBA00022801"/>
    </source>
</evidence>
<evidence type="ECO:0000256" key="2">
    <source>
        <dbReference type="ARBA" id="ARBA00022438"/>
    </source>
</evidence>
<accession>A0A4V6NGS3</accession>
<reference evidence="9 10" key="1">
    <citation type="submission" date="2019-03" db="EMBL/GenBank/DDBJ databases">
        <title>Genomic Encyclopedia of Type Strains, Phase IV (KMG-IV): sequencing the most valuable type-strain genomes for metagenomic binning, comparative biology and taxonomic classification.</title>
        <authorList>
            <person name="Goeker M."/>
        </authorList>
    </citation>
    <scope>NUCLEOTIDE SEQUENCE [LARGE SCALE GENOMIC DNA]</scope>
    <source>
        <strain evidence="9 10">LX-B</strain>
    </source>
</reference>
<comment type="caution">
    <text evidence="9">The sequence shown here is derived from an EMBL/GenBank/DDBJ whole genome shotgun (WGS) entry which is preliminary data.</text>
</comment>
<evidence type="ECO:0000256" key="4">
    <source>
        <dbReference type="ARBA" id="ARBA00022723"/>
    </source>
</evidence>
<evidence type="ECO:0000256" key="1">
    <source>
        <dbReference type="ARBA" id="ARBA00006272"/>
    </source>
</evidence>
<sequence>MEISALLKEMTAIPALAGHETKMARYLRQALAPYADEISVDKAGNLIAKVNGADPRAPKIMIFAHMDQLGFLVRRIESDGFVRLERLGGIPEKVLPGTPVWVEAEDGAVYPGVIGNKAHHATPAEEKYVVTPYSQLYVDMGAQSDRQLYDLGIDIGSPVVYQPQFQPLFNGRLAATSIDDRGGCAILVKLAELAAGQRPDATLYLVGSVQEEFNLRGACLAAAAILPDFAISLDLMIAGDTPDLKGRSDLKLGGGPILGLYSFHGRGTLNGTIPHPGLVRLIKQVAERERLPLQRSAALGILTDSSYVQLVGTGIPAMDLGFAARYTHTPVEICDPRDIEALAALVWAAVGSVRADFQLTRE</sequence>
<feature type="binding site" evidence="8">
    <location>
        <position position="65"/>
    </location>
    <ligand>
        <name>Zn(2+)</name>
        <dbReference type="ChEBI" id="CHEBI:29105"/>
        <label>1</label>
    </ligand>
</feature>
<dbReference type="Proteomes" id="UP000295008">
    <property type="component" value="Unassembled WGS sequence"/>
</dbReference>
<dbReference type="Gene3D" id="2.40.30.40">
    <property type="entry name" value="Peptidase M42, domain 2"/>
    <property type="match status" value="1"/>
</dbReference>
<dbReference type="GO" id="GO:0004177">
    <property type="term" value="F:aminopeptidase activity"/>
    <property type="evidence" value="ECO:0007669"/>
    <property type="project" value="UniProtKB-UniRule"/>
</dbReference>
<gene>
    <name evidence="9" type="ORF">EDC14_103059</name>
</gene>
<keyword evidence="5" id="KW-0378">Hydrolase</keyword>